<feature type="transmembrane region" description="Helical" evidence="6">
    <location>
        <begin position="259"/>
        <end position="285"/>
    </location>
</feature>
<evidence type="ECO:0000313" key="8">
    <source>
        <dbReference type="EMBL" id="BCT76123.1"/>
    </source>
</evidence>
<dbReference type="PANTHER" id="PTHR23534:SF1">
    <property type="entry name" value="MAJOR FACILITATOR SUPERFAMILY PROTEIN"/>
    <property type="match status" value="1"/>
</dbReference>
<feature type="transmembrane region" description="Helical" evidence="6">
    <location>
        <begin position="406"/>
        <end position="423"/>
    </location>
</feature>
<accession>A0ABM7PV36</accession>
<proteinExistence type="predicted"/>
<feature type="transmembrane region" description="Helical" evidence="6">
    <location>
        <begin position="429"/>
        <end position="447"/>
    </location>
</feature>
<sequence>MPEPDEQAAPSALALPAHDAGAHRRTQRRTVGVLASAQLLSGLGNGATLAIGSLLAVQYGGSDAWAGSVTTILTLTAAVAALPLSGLAAARGRRVALVIGLGIAMLGSASIVLSTIASSLGLLLLGGALLGVGTAVNLQSRFAAVDLAEPAHRGRDLSLVVWSITVGAVAGPNLIKPGAALGRALNLPETAGPFVISVTGMVLAAAILWLGLRPDPLLEARRLAGTAEARSGQSARSGRQPWGSAFKGGLHAIRTSPNAALAVAGVVTAHAVMVSVMAMTPLHLQEVTAGPMSGMGHGGHVSTDSFALIGFTISLHIAGMYALSPLLGSLSDRFGRRRMLAVGHGILIVAVVLAAIGAPSPAAVTVALVLLGLGWSAATISGSALLAESVEEEHRVQAQGVGDTGMGLAGAAGGALAGVAMALVGFEGLALIAGVLSLAVLAAAAVGRRRAAAV</sequence>
<dbReference type="Proteomes" id="UP001319861">
    <property type="component" value="Chromosome"/>
</dbReference>
<evidence type="ECO:0000256" key="2">
    <source>
        <dbReference type="ARBA" id="ARBA00022692"/>
    </source>
</evidence>
<feature type="transmembrane region" description="Helical" evidence="6">
    <location>
        <begin position="364"/>
        <end position="386"/>
    </location>
</feature>
<dbReference type="Gene3D" id="1.20.1250.20">
    <property type="entry name" value="MFS general substrate transporter like domains"/>
    <property type="match status" value="2"/>
</dbReference>
<feature type="transmembrane region" description="Helical" evidence="6">
    <location>
        <begin position="119"/>
        <end position="138"/>
    </location>
</feature>
<evidence type="ECO:0000256" key="4">
    <source>
        <dbReference type="ARBA" id="ARBA00023136"/>
    </source>
</evidence>
<dbReference type="Pfam" id="PF07690">
    <property type="entry name" value="MFS_1"/>
    <property type="match status" value="2"/>
</dbReference>
<evidence type="ECO:0000259" key="7">
    <source>
        <dbReference type="PROSITE" id="PS50850"/>
    </source>
</evidence>
<feature type="transmembrane region" description="Helical" evidence="6">
    <location>
        <begin position="65"/>
        <end position="88"/>
    </location>
</feature>
<keyword evidence="9" id="KW-1185">Reference proteome</keyword>
<dbReference type="PROSITE" id="PS50850">
    <property type="entry name" value="MFS"/>
    <property type="match status" value="1"/>
</dbReference>
<dbReference type="EMBL" id="AP024525">
    <property type="protein sequence ID" value="BCT76123.1"/>
    <property type="molecule type" value="Genomic_DNA"/>
</dbReference>
<keyword evidence="4 6" id="KW-0472">Membrane</keyword>
<dbReference type="InterPro" id="IPR011701">
    <property type="entry name" value="MFS"/>
</dbReference>
<comment type="subcellular location">
    <subcellularLocation>
        <location evidence="1">Cell membrane</location>
        <topology evidence="1">Multi-pass membrane protein</topology>
    </subcellularLocation>
</comment>
<keyword evidence="2 6" id="KW-0812">Transmembrane</keyword>
<feature type="transmembrane region" description="Helical" evidence="6">
    <location>
        <begin position="305"/>
        <end position="327"/>
    </location>
</feature>
<feature type="region of interest" description="Disordered" evidence="5">
    <location>
        <begin position="1"/>
        <end position="24"/>
    </location>
</feature>
<evidence type="ECO:0000256" key="3">
    <source>
        <dbReference type="ARBA" id="ARBA00022989"/>
    </source>
</evidence>
<protein>
    <submittedName>
        <fullName evidence="8">MFS transporter</fullName>
    </submittedName>
</protein>
<evidence type="ECO:0000313" key="9">
    <source>
        <dbReference type="Proteomes" id="UP001319861"/>
    </source>
</evidence>
<feature type="transmembrane region" description="Helical" evidence="6">
    <location>
        <begin position="159"/>
        <end position="179"/>
    </location>
</feature>
<dbReference type="InterPro" id="IPR020846">
    <property type="entry name" value="MFS_dom"/>
</dbReference>
<evidence type="ECO:0000256" key="6">
    <source>
        <dbReference type="SAM" id="Phobius"/>
    </source>
</evidence>
<feature type="domain" description="Major facilitator superfamily (MFS) profile" evidence="7">
    <location>
        <begin position="30"/>
        <end position="451"/>
    </location>
</feature>
<reference evidence="8 9" key="1">
    <citation type="journal article" date="2021" name="J. Biosci. Bioeng.">
        <title>Identification and characterization of a chc gene cluster responsible for the aromatization pathway of cyclohexanecarboxylate degradation in Sinomonas cyclohexanicum ATCC 51369.</title>
        <authorList>
            <person name="Yamamoto T."/>
            <person name="Hasegawa Y."/>
            <person name="Lau P.C.K."/>
            <person name="Iwaki H."/>
        </authorList>
    </citation>
    <scope>NUCLEOTIDE SEQUENCE [LARGE SCALE GENOMIC DNA]</scope>
    <source>
        <strain evidence="8 9">ATCC 51369</strain>
    </source>
</reference>
<dbReference type="SUPFAM" id="SSF103473">
    <property type="entry name" value="MFS general substrate transporter"/>
    <property type="match status" value="1"/>
</dbReference>
<feature type="transmembrane region" description="Helical" evidence="6">
    <location>
        <begin position="191"/>
        <end position="212"/>
    </location>
</feature>
<gene>
    <name evidence="8" type="ORF">SCMU_19650</name>
</gene>
<dbReference type="InterPro" id="IPR036259">
    <property type="entry name" value="MFS_trans_sf"/>
</dbReference>
<feature type="transmembrane region" description="Helical" evidence="6">
    <location>
        <begin position="33"/>
        <end position="59"/>
    </location>
</feature>
<name>A0ABM7PV36_SINCY</name>
<keyword evidence="3 6" id="KW-1133">Transmembrane helix</keyword>
<dbReference type="RefSeq" id="WP_229232768.1">
    <property type="nucleotide sequence ID" value="NZ_AP024525.1"/>
</dbReference>
<organism evidence="8 9">
    <name type="scientific">Sinomonas cyclohexanicum</name>
    <name type="common">Corynebacterium cyclohexanicum</name>
    <dbReference type="NCBI Taxonomy" id="322009"/>
    <lineage>
        <taxon>Bacteria</taxon>
        <taxon>Bacillati</taxon>
        <taxon>Actinomycetota</taxon>
        <taxon>Actinomycetes</taxon>
        <taxon>Micrococcales</taxon>
        <taxon>Micrococcaceae</taxon>
        <taxon>Sinomonas</taxon>
    </lineage>
</organism>
<dbReference type="PANTHER" id="PTHR23534">
    <property type="entry name" value="MFS PERMEASE"/>
    <property type="match status" value="1"/>
</dbReference>
<evidence type="ECO:0000256" key="5">
    <source>
        <dbReference type="SAM" id="MobiDB-lite"/>
    </source>
</evidence>
<feature type="transmembrane region" description="Helical" evidence="6">
    <location>
        <begin position="339"/>
        <end position="358"/>
    </location>
</feature>
<evidence type="ECO:0000256" key="1">
    <source>
        <dbReference type="ARBA" id="ARBA00004651"/>
    </source>
</evidence>
<feature type="transmembrane region" description="Helical" evidence="6">
    <location>
        <begin position="95"/>
        <end position="113"/>
    </location>
</feature>